<dbReference type="Pfam" id="PF00378">
    <property type="entry name" value="ECH_1"/>
    <property type="match status" value="1"/>
</dbReference>
<evidence type="ECO:0000256" key="2">
    <source>
        <dbReference type="ARBA" id="ARBA00023239"/>
    </source>
</evidence>
<organism evidence="4 5">
    <name type="scientific">Aromatoleum buckelii</name>
    <dbReference type="NCBI Taxonomy" id="200254"/>
    <lineage>
        <taxon>Bacteria</taxon>
        <taxon>Pseudomonadati</taxon>
        <taxon>Pseudomonadota</taxon>
        <taxon>Betaproteobacteria</taxon>
        <taxon>Rhodocyclales</taxon>
        <taxon>Rhodocyclaceae</taxon>
        <taxon>Aromatoleum</taxon>
    </lineage>
</organism>
<dbReference type="Gene3D" id="3.90.226.10">
    <property type="entry name" value="2-enoyl-CoA Hydratase, Chain A, domain 1"/>
    <property type="match status" value="1"/>
</dbReference>
<dbReference type="PANTHER" id="PTHR11941:SF54">
    <property type="entry name" value="ENOYL-COA HYDRATASE, MITOCHONDRIAL"/>
    <property type="match status" value="1"/>
</dbReference>
<keyword evidence="5" id="KW-1185">Reference proteome</keyword>
<dbReference type="PROSITE" id="PS00166">
    <property type="entry name" value="ENOYL_COA_HYDRATASE"/>
    <property type="match status" value="1"/>
</dbReference>
<sequence length="256" mass="27369">MDEVLIERPGPGIVLLRLNRPDARNALNQEVRQQLATHFTAFGQDPDVRCIVLTGGDKFFAAGADIRAMADAGAIDMMLRHTHRLWQAIASCPKPVIAAVNGYAWGGGCELAMHADIIVAGESASFCQPEVKVGIMPGAGGTQRLTRAVGKFKAMKMVLTGQPIGARDALEMGLASEVVADADVQAHAIELAAQIAALPPLAIAQIKEVLIAGQDASLETALMLERKAFQLLFASRDQKEGMQAFLEKRKANFEGK</sequence>
<evidence type="ECO:0000313" key="5">
    <source>
        <dbReference type="Proteomes" id="UP000601990"/>
    </source>
</evidence>
<reference evidence="4" key="1">
    <citation type="submission" date="2019-12" db="EMBL/GenBank/DDBJ databases">
        <title>Comparative genomics gives insights into the taxonomy of the Azoarcus-Aromatoleum group and reveals separate origins of nif in the plant-associated Azoarcus and non-plant-associated Aromatoleum sub-groups.</title>
        <authorList>
            <person name="Lafos M."/>
            <person name="Maluk M."/>
            <person name="Batista M."/>
            <person name="Junghare M."/>
            <person name="Carmona M."/>
            <person name="Faoro H."/>
            <person name="Cruz L.M."/>
            <person name="Battistoni F."/>
            <person name="De Souza E."/>
            <person name="Pedrosa F."/>
            <person name="Chen W.-M."/>
            <person name="Poole P.S."/>
            <person name="Dixon R.A."/>
            <person name="James E.K."/>
        </authorList>
    </citation>
    <scope>NUCLEOTIDE SEQUENCE</scope>
    <source>
        <strain evidence="4">U120</strain>
    </source>
</reference>
<evidence type="ECO:0000256" key="1">
    <source>
        <dbReference type="ARBA" id="ARBA00005254"/>
    </source>
</evidence>
<dbReference type="EMBL" id="WTVH01000029">
    <property type="protein sequence ID" value="NMF94430.1"/>
    <property type="molecule type" value="Genomic_DNA"/>
</dbReference>
<evidence type="ECO:0000256" key="3">
    <source>
        <dbReference type="RuleBase" id="RU003707"/>
    </source>
</evidence>
<protein>
    <submittedName>
        <fullName evidence="4">Enoyl-CoA hydratase</fullName>
    </submittedName>
</protein>
<dbReference type="Proteomes" id="UP000601990">
    <property type="component" value="Unassembled WGS sequence"/>
</dbReference>
<dbReference type="RefSeq" id="WP_169199657.1">
    <property type="nucleotide sequence ID" value="NZ_WTVH02000010.1"/>
</dbReference>
<evidence type="ECO:0000313" key="4">
    <source>
        <dbReference type="EMBL" id="NMF94430.1"/>
    </source>
</evidence>
<dbReference type="NCBIfam" id="NF006007">
    <property type="entry name" value="PRK08138.1"/>
    <property type="match status" value="1"/>
</dbReference>
<proteinExistence type="inferred from homology"/>
<comment type="caution">
    <text evidence="4">The sequence shown here is derived from an EMBL/GenBank/DDBJ whole genome shotgun (WGS) entry which is preliminary data.</text>
</comment>
<dbReference type="PANTHER" id="PTHR11941">
    <property type="entry name" value="ENOYL-COA HYDRATASE-RELATED"/>
    <property type="match status" value="1"/>
</dbReference>
<keyword evidence="2" id="KW-0456">Lyase</keyword>
<dbReference type="Gene3D" id="1.10.12.10">
    <property type="entry name" value="Lyase 2-enoyl-coa Hydratase, Chain A, domain 2"/>
    <property type="match status" value="1"/>
</dbReference>
<dbReference type="InterPro" id="IPR014748">
    <property type="entry name" value="Enoyl-CoA_hydra_C"/>
</dbReference>
<dbReference type="InterPro" id="IPR018376">
    <property type="entry name" value="Enoyl-CoA_hyd/isom_CS"/>
</dbReference>
<accession>A0ABX1N598</accession>
<name>A0ABX1N598_9RHOO</name>
<comment type="similarity">
    <text evidence="1 3">Belongs to the enoyl-CoA hydratase/isomerase family.</text>
</comment>
<dbReference type="SUPFAM" id="SSF52096">
    <property type="entry name" value="ClpP/crotonase"/>
    <property type="match status" value="1"/>
</dbReference>
<dbReference type="InterPro" id="IPR001753">
    <property type="entry name" value="Enoyl-CoA_hydra/iso"/>
</dbReference>
<dbReference type="InterPro" id="IPR029045">
    <property type="entry name" value="ClpP/crotonase-like_dom_sf"/>
</dbReference>
<dbReference type="CDD" id="cd06558">
    <property type="entry name" value="crotonase-like"/>
    <property type="match status" value="1"/>
</dbReference>
<gene>
    <name evidence="4" type="ORF">GO608_13965</name>
</gene>